<dbReference type="Pfam" id="PF00106">
    <property type="entry name" value="adh_short"/>
    <property type="match status" value="1"/>
</dbReference>
<keyword evidence="2" id="KW-0560">Oxidoreductase</keyword>
<gene>
    <name evidence="3" type="ORF">KY084_05050</name>
</gene>
<evidence type="ECO:0000256" key="1">
    <source>
        <dbReference type="ARBA" id="ARBA00006484"/>
    </source>
</evidence>
<comment type="similarity">
    <text evidence="1">Belongs to the short-chain dehydrogenases/reductases (SDR) family.</text>
</comment>
<sequence length="325" mass="34753">MKTFDRDATTEEVLAGHDLCGKRVFITGISAGLGLETARALASHGAEVIGTARDVAKGDAALKSVREEIARSGGSIRLVPMDLADLASVRSVADALVTADEPLDLVIANAGIMATPALEHTKEGFELQFGTNFLGHFVLAQRLAPLMREGGRLIVLSSNAHRMADVDLVDYNFESTPYDPWTAYGRSKTADALLAIAFDARHRDRGVRAASVHPGGIQTELTRSLEPDAFMAAFQAMHEEHLKQGNPPFEGKTIPQGAATTIWAAIAADADEIGGHYCEDCHVAEVLADNVETSAFNPGVRRYANDLDHAEALWAKAAELTGEKP</sequence>
<name>A0ABS6XLH7_9SPHN</name>
<dbReference type="PANTHER" id="PTHR24320">
    <property type="entry name" value="RETINOL DEHYDROGENASE"/>
    <property type="match status" value="1"/>
</dbReference>
<evidence type="ECO:0000313" key="3">
    <source>
        <dbReference type="EMBL" id="MBW4330241.1"/>
    </source>
</evidence>
<evidence type="ECO:0000313" key="4">
    <source>
        <dbReference type="Proteomes" id="UP001197214"/>
    </source>
</evidence>
<dbReference type="PANTHER" id="PTHR24320:SF272">
    <property type="entry name" value="NAD(P)-BINDING ROSSMANN-FOLD SUPERFAMILY PROTEIN"/>
    <property type="match status" value="1"/>
</dbReference>
<evidence type="ECO:0000256" key="2">
    <source>
        <dbReference type="ARBA" id="ARBA00023002"/>
    </source>
</evidence>
<dbReference type="EMBL" id="JAHWZX010000003">
    <property type="protein sequence ID" value="MBW4330241.1"/>
    <property type="molecule type" value="Genomic_DNA"/>
</dbReference>
<reference evidence="3 4" key="1">
    <citation type="submission" date="2021-07" db="EMBL/GenBank/DDBJ databases">
        <title>Stakelama flava sp. nov., a novel endophytic bacterium isolated from branch of Kandelia candel.</title>
        <authorList>
            <person name="Tuo L."/>
        </authorList>
    </citation>
    <scope>NUCLEOTIDE SEQUENCE [LARGE SCALE GENOMIC DNA]</scope>
    <source>
        <strain evidence="3 4">CBK3Z-3</strain>
    </source>
</reference>
<keyword evidence="4" id="KW-1185">Reference proteome</keyword>
<proteinExistence type="inferred from homology"/>
<accession>A0ABS6XLH7</accession>
<dbReference type="InterPro" id="IPR002347">
    <property type="entry name" value="SDR_fam"/>
</dbReference>
<organism evidence="3 4">
    <name type="scientific">Stakelama flava</name>
    <dbReference type="NCBI Taxonomy" id="2860338"/>
    <lineage>
        <taxon>Bacteria</taxon>
        <taxon>Pseudomonadati</taxon>
        <taxon>Pseudomonadota</taxon>
        <taxon>Alphaproteobacteria</taxon>
        <taxon>Sphingomonadales</taxon>
        <taxon>Sphingomonadaceae</taxon>
        <taxon>Stakelama</taxon>
    </lineage>
</organism>
<dbReference type="Proteomes" id="UP001197214">
    <property type="component" value="Unassembled WGS sequence"/>
</dbReference>
<protein>
    <submittedName>
        <fullName evidence="3">SDR family NAD(P)-dependent oxidoreductase</fullName>
    </submittedName>
</protein>
<comment type="caution">
    <text evidence="3">The sequence shown here is derived from an EMBL/GenBank/DDBJ whole genome shotgun (WGS) entry which is preliminary data.</text>
</comment>